<evidence type="ECO:0000313" key="3">
    <source>
        <dbReference type="Proteomes" id="UP000218890"/>
    </source>
</evidence>
<dbReference type="Gene3D" id="2.120.10.30">
    <property type="entry name" value="TolB, C-terminal domain"/>
    <property type="match status" value="1"/>
</dbReference>
<dbReference type="KEGG" id="hhk:HH1059_19000"/>
<dbReference type="PANTHER" id="PTHR19328">
    <property type="entry name" value="HEDGEHOG-INTERACTING PROTEIN"/>
    <property type="match status" value="1"/>
</dbReference>
<dbReference type="AlphaFoldDB" id="A0A120N031"/>
<proteinExistence type="predicted"/>
<dbReference type="EMBL" id="AP017372">
    <property type="protein sequence ID" value="BAU58588.1"/>
    <property type="molecule type" value="Genomic_DNA"/>
</dbReference>
<reference evidence="2" key="1">
    <citation type="submission" date="2016-02" db="EMBL/GenBank/DDBJ databases">
        <title>Halorhodospira halochloris DSM-1059 complete genome, version 2.</title>
        <authorList>
            <person name="Tsukatani Y."/>
        </authorList>
    </citation>
    <scope>NUCLEOTIDE SEQUENCE</scope>
    <source>
        <strain evidence="2">DSM 1059</strain>
    </source>
</reference>
<dbReference type="InterPro" id="IPR011042">
    <property type="entry name" value="6-blade_b-propeller_TolB-like"/>
</dbReference>
<dbReference type="InterPro" id="IPR011041">
    <property type="entry name" value="Quinoprot_gluc/sorb_DH_b-prop"/>
</dbReference>
<dbReference type="OrthoDB" id="9770043at2"/>
<dbReference type="SUPFAM" id="SSF50952">
    <property type="entry name" value="Soluble quinoprotein glucose dehydrogenase"/>
    <property type="match status" value="1"/>
</dbReference>
<evidence type="ECO:0000259" key="1">
    <source>
        <dbReference type="Pfam" id="PF07995"/>
    </source>
</evidence>
<dbReference type="Pfam" id="PF07995">
    <property type="entry name" value="GSDH"/>
    <property type="match status" value="1"/>
</dbReference>
<accession>A0A120N031</accession>
<dbReference type="PANTHER" id="PTHR19328:SF75">
    <property type="entry name" value="ALDOSE SUGAR DEHYDROGENASE YLII"/>
    <property type="match status" value="1"/>
</dbReference>
<dbReference type="RefSeq" id="WP_096409932.1">
    <property type="nucleotide sequence ID" value="NZ_AP017372.2"/>
</dbReference>
<dbReference type="Proteomes" id="UP000218890">
    <property type="component" value="Chromosome"/>
</dbReference>
<name>A0A120N031_HALHR</name>
<protein>
    <submittedName>
        <fullName evidence="2">PQQ-dependent oxidoreductase</fullName>
    </submittedName>
</protein>
<sequence length="422" mass="45934">MVSLGDDPRNSGGALSGFALAGLVAFGGSFLGVATAHAQVQVVEQPVETGLSTQEADLNIVQVVEGLEHGWAVDWLPDGSKLISERPGNLYLIDGKTVYELSNLPEIETDASQRTAPEGGAQGGLLDVAVHPDYEDNGWIYFTYSSPGDTDTVFTDDPYGTGTALARARICTDEERLTDRETLYAQVPRYESGRHYGSRIVFLGDGTLLFSIGDRGLRHPSQDLSDPGGSMIRLTDDGDVPEDNPFLERELGQALPEIYSFGHRNNQGMAKHPQSGRVWTTEHGPSGGDLLHVLEAGANYGWPQVSFGTEYSTGEKIGIGKSAPGVNEPIMYWEDSFAPSGLTFYHQGHVDQWEGDLFAGSLVRSELWRLRVDKQTEEVIHDEIVLSGEVGRIRDVAQGPDGYLYVITDEGDSGLYRLEPQD</sequence>
<organism evidence="2 3">
    <name type="scientific">Halorhodospira halochloris</name>
    <name type="common">Ectothiorhodospira halochloris</name>
    <dbReference type="NCBI Taxonomy" id="1052"/>
    <lineage>
        <taxon>Bacteria</taxon>
        <taxon>Pseudomonadati</taxon>
        <taxon>Pseudomonadota</taxon>
        <taxon>Gammaproteobacteria</taxon>
        <taxon>Chromatiales</taxon>
        <taxon>Ectothiorhodospiraceae</taxon>
        <taxon>Halorhodospira</taxon>
    </lineage>
</organism>
<feature type="domain" description="Glucose/Sorbosone dehydrogenase" evidence="1">
    <location>
        <begin position="67"/>
        <end position="417"/>
    </location>
</feature>
<dbReference type="InterPro" id="IPR012938">
    <property type="entry name" value="Glc/Sorbosone_DH"/>
</dbReference>
<evidence type="ECO:0000313" key="2">
    <source>
        <dbReference type="EMBL" id="BAU58588.1"/>
    </source>
</evidence>
<keyword evidence="3" id="KW-1185">Reference proteome</keyword>
<gene>
    <name evidence="2" type="ORF">HH1059_19000</name>
</gene>